<keyword evidence="14 35" id="KW-0472">Membrane</keyword>
<evidence type="ECO:0000256" key="30">
    <source>
        <dbReference type="ARBA" id="ARBA00072809"/>
    </source>
</evidence>
<evidence type="ECO:0000256" key="18">
    <source>
        <dbReference type="ARBA" id="ARBA00037859"/>
    </source>
</evidence>
<feature type="region of interest" description="Disordered" evidence="34">
    <location>
        <begin position="1"/>
        <end position="54"/>
    </location>
</feature>
<comment type="catalytic activity">
    <reaction evidence="26">
        <text>a ganglioside GA1 + CMP-N-acetyl-beta-neuraminate = a ganglioside GM1b + CMP + H(+)</text>
        <dbReference type="Rhea" id="RHEA:48244"/>
        <dbReference type="ChEBI" id="CHEBI:15378"/>
        <dbReference type="ChEBI" id="CHEBI:57812"/>
        <dbReference type="ChEBI" id="CHEBI:60377"/>
        <dbReference type="ChEBI" id="CHEBI:88069"/>
        <dbReference type="ChEBI" id="CHEBI:90151"/>
    </reaction>
    <physiologicalReaction direction="left-to-right" evidence="26">
        <dbReference type="Rhea" id="RHEA:48245"/>
    </physiologicalReaction>
</comment>
<dbReference type="FunFam" id="3.90.1480.20:FF:000002">
    <property type="entry name" value="CMP-N-acetylneuraminate-beta-galactosamide- alpha-2,3-sialyltransferase 2"/>
    <property type="match status" value="1"/>
</dbReference>
<evidence type="ECO:0000256" key="29">
    <source>
        <dbReference type="ARBA" id="ARBA00062545"/>
    </source>
</evidence>
<evidence type="ECO:0000256" key="16">
    <source>
        <dbReference type="ARBA" id="ARBA00023180"/>
    </source>
</evidence>
<dbReference type="EC" id="2.4.3.2" evidence="19"/>
<comment type="caution">
    <text evidence="36">The sequence shown here is derived from an EMBL/GenBank/DDBJ whole genome shotgun (WGS) entry which is preliminary data.</text>
</comment>
<evidence type="ECO:0000256" key="12">
    <source>
        <dbReference type="ARBA" id="ARBA00023034"/>
    </source>
</evidence>
<organism evidence="36 37">
    <name type="scientific">Synaphobranchus kaupii</name>
    <name type="common">Kaup's arrowtooth eel</name>
    <dbReference type="NCBI Taxonomy" id="118154"/>
    <lineage>
        <taxon>Eukaryota</taxon>
        <taxon>Metazoa</taxon>
        <taxon>Chordata</taxon>
        <taxon>Craniata</taxon>
        <taxon>Vertebrata</taxon>
        <taxon>Euteleostomi</taxon>
        <taxon>Actinopterygii</taxon>
        <taxon>Neopterygii</taxon>
        <taxon>Teleostei</taxon>
        <taxon>Anguilliformes</taxon>
        <taxon>Synaphobranchidae</taxon>
        <taxon>Synaphobranchus</taxon>
    </lineage>
</organism>
<gene>
    <name evidence="36" type="ORF">SKAU_G00151760</name>
</gene>
<keyword evidence="13" id="KW-0443">Lipid metabolism</keyword>
<protein>
    <recommendedName>
        <fullName evidence="30">CMP-N-acetylneuraminate-beta-galactosamide-alpha-2,3-sialyltransferase 2</fullName>
        <ecNumber evidence="19">2.4.3.2</ecNumber>
        <ecNumber evidence="20">2.4.3.4</ecNumber>
    </recommendedName>
    <alternativeName>
        <fullName evidence="23">Gal-NAc6S</fullName>
    </alternativeName>
    <alternativeName>
        <fullName evidence="21">Gal-beta-1,3-GalNAc-alpha-2,3-sialyltransferase</fullName>
    </alternativeName>
    <alternativeName>
        <fullName evidence="22">Monosialoganglioside sialyltransferase</fullName>
    </alternativeName>
    <alternativeName>
        <fullName evidence="31">ST3Gal II</fullName>
    </alternativeName>
    <alternativeName>
        <fullName evidence="32">ST3GalA.2</fullName>
    </alternativeName>
    <alternativeName>
        <fullName evidence="33">Sialyltransferase 4B</fullName>
    </alternativeName>
</protein>
<keyword evidence="12" id="KW-0333">Golgi apparatus</keyword>
<comment type="subcellular location">
    <subcellularLocation>
        <location evidence="1">Golgi apparatus membrane</location>
        <topology evidence="1">Single-pass type II membrane protein</topology>
    </subcellularLocation>
    <subcellularLocation>
        <location evidence="18">Golgi apparatus</location>
        <location evidence="18">Golgi stack membrane</location>
    </subcellularLocation>
    <subcellularLocation>
        <location evidence="2">Secreted</location>
    </subcellularLocation>
</comment>
<dbReference type="GO" id="GO:0000139">
    <property type="term" value="C:Golgi membrane"/>
    <property type="evidence" value="ECO:0007669"/>
    <property type="project" value="UniProtKB-SubCell"/>
</dbReference>
<dbReference type="InterPro" id="IPR038578">
    <property type="entry name" value="GT29-like_sf"/>
</dbReference>
<evidence type="ECO:0000256" key="1">
    <source>
        <dbReference type="ARBA" id="ARBA00004323"/>
    </source>
</evidence>
<evidence type="ECO:0000256" key="20">
    <source>
        <dbReference type="ARBA" id="ARBA00039107"/>
    </source>
</evidence>
<evidence type="ECO:0000256" key="15">
    <source>
        <dbReference type="ARBA" id="ARBA00023157"/>
    </source>
</evidence>
<evidence type="ECO:0000313" key="37">
    <source>
        <dbReference type="Proteomes" id="UP001152622"/>
    </source>
</evidence>
<dbReference type="InterPro" id="IPR051757">
    <property type="entry name" value="Beta-gal_alpha2-3_sialyltrans"/>
</dbReference>
<evidence type="ECO:0000256" key="5">
    <source>
        <dbReference type="ARBA" id="ARBA00006003"/>
    </source>
</evidence>
<evidence type="ECO:0000256" key="13">
    <source>
        <dbReference type="ARBA" id="ARBA00023098"/>
    </source>
</evidence>
<evidence type="ECO:0000256" key="7">
    <source>
        <dbReference type="ARBA" id="ARBA00022676"/>
    </source>
</evidence>
<evidence type="ECO:0000256" key="4">
    <source>
        <dbReference type="ARBA" id="ARBA00004934"/>
    </source>
</evidence>
<keyword evidence="15" id="KW-1015">Disulfide bond</keyword>
<dbReference type="GO" id="GO:0047288">
    <property type="term" value="F:beta-D-galactosyl-(1-&gt;3)-N-acetyl-beta-D-galactosaminide alpha-2,3- sialyltransferase"/>
    <property type="evidence" value="ECO:0007669"/>
    <property type="project" value="UniProtKB-EC"/>
</dbReference>
<evidence type="ECO:0000256" key="19">
    <source>
        <dbReference type="ARBA" id="ARBA00039106"/>
    </source>
</evidence>
<keyword evidence="9 35" id="KW-0812">Transmembrane</keyword>
<evidence type="ECO:0000256" key="27">
    <source>
        <dbReference type="ARBA" id="ARBA00047509"/>
    </source>
</evidence>
<dbReference type="CDD" id="cd23966">
    <property type="entry name" value="GT29_ST3GAL1_2"/>
    <property type="match status" value="1"/>
</dbReference>
<evidence type="ECO:0000256" key="3">
    <source>
        <dbReference type="ARBA" id="ARBA00004922"/>
    </source>
</evidence>
<comment type="catalytic activity">
    <reaction evidence="24">
        <text>a ganglioside GA1 (d18:1(4E)) + CMP-N-acetyl-beta-neuraminate = a ganglioside GM1b (d18:1(4E)) + CMP + H(+)</text>
        <dbReference type="Rhea" id="RHEA:47560"/>
        <dbReference type="ChEBI" id="CHEBI:15378"/>
        <dbReference type="ChEBI" id="CHEBI:27938"/>
        <dbReference type="ChEBI" id="CHEBI:57812"/>
        <dbReference type="ChEBI" id="CHEBI:60377"/>
        <dbReference type="ChEBI" id="CHEBI:78568"/>
    </reaction>
    <physiologicalReaction direction="left-to-right" evidence="24">
        <dbReference type="Rhea" id="RHEA:47561"/>
    </physiologicalReaction>
</comment>
<keyword evidence="16" id="KW-0325">Glycoprotein</keyword>
<evidence type="ECO:0000256" key="6">
    <source>
        <dbReference type="ARBA" id="ARBA00022525"/>
    </source>
</evidence>
<evidence type="ECO:0000256" key="33">
    <source>
        <dbReference type="ARBA" id="ARBA00082805"/>
    </source>
</evidence>
<dbReference type="Gene3D" id="3.90.1480.20">
    <property type="entry name" value="Glycosyl transferase family 29"/>
    <property type="match status" value="1"/>
</dbReference>
<dbReference type="Proteomes" id="UP001152622">
    <property type="component" value="Chromosome 5"/>
</dbReference>
<evidence type="ECO:0000256" key="23">
    <source>
        <dbReference type="ARBA" id="ARBA00042991"/>
    </source>
</evidence>
<evidence type="ECO:0000256" key="21">
    <source>
        <dbReference type="ARBA" id="ARBA00042448"/>
    </source>
</evidence>
<evidence type="ECO:0000256" key="24">
    <source>
        <dbReference type="ARBA" id="ARBA00043673"/>
    </source>
</evidence>
<evidence type="ECO:0000256" key="17">
    <source>
        <dbReference type="ARBA" id="ARBA00036292"/>
    </source>
</evidence>
<evidence type="ECO:0000256" key="8">
    <source>
        <dbReference type="ARBA" id="ARBA00022679"/>
    </source>
</evidence>
<reference evidence="36" key="1">
    <citation type="journal article" date="2023" name="Science">
        <title>Genome structures resolve the early diversification of teleost fishes.</title>
        <authorList>
            <person name="Parey E."/>
            <person name="Louis A."/>
            <person name="Montfort J."/>
            <person name="Bouchez O."/>
            <person name="Roques C."/>
            <person name="Iampietro C."/>
            <person name="Lluch J."/>
            <person name="Castinel A."/>
            <person name="Donnadieu C."/>
            <person name="Desvignes T."/>
            <person name="Floi Bucao C."/>
            <person name="Jouanno E."/>
            <person name="Wen M."/>
            <person name="Mejri S."/>
            <person name="Dirks R."/>
            <person name="Jansen H."/>
            <person name="Henkel C."/>
            <person name="Chen W.J."/>
            <person name="Zahm M."/>
            <person name="Cabau C."/>
            <person name="Klopp C."/>
            <person name="Thompson A.W."/>
            <person name="Robinson-Rechavi M."/>
            <person name="Braasch I."/>
            <person name="Lecointre G."/>
            <person name="Bobe J."/>
            <person name="Postlethwait J.H."/>
            <person name="Berthelot C."/>
            <person name="Roest Crollius H."/>
            <person name="Guiguen Y."/>
        </authorList>
    </citation>
    <scope>NUCLEOTIDE SEQUENCE</scope>
    <source>
        <strain evidence="36">WJC10195</strain>
    </source>
</reference>
<comment type="pathway">
    <text evidence="4">Glycolipid biosynthesis.</text>
</comment>
<evidence type="ECO:0000313" key="36">
    <source>
        <dbReference type="EMBL" id="KAJ8358651.1"/>
    </source>
</evidence>
<dbReference type="PANTHER" id="PTHR46032">
    <property type="entry name" value="ALPHA-2,3-SIALYLTRANSFERASE ST3GAL I ISOFORM X1"/>
    <property type="match status" value="1"/>
</dbReference>
<keyword evidence="7" id="KW-0328">Glycosyltransferase</keyword>
<dbReference type="EMBL" id="JAINUF010000005">
    <property type="protein sequence ID" value="KAJ8358651.1"/>
    <property type="molecule type" value="Genomic_DNA"/>
</dbReference>
<dbReference type="GO" id="GO:0097503">
    <property type="term" value="P:sialylation"/>
    <property type="evidence" value="ECO:0007669"/>
    <property type="project" value="TreeGrafter"/>
</dbReference>
<comment type="pathway">
    <text evidence="3">Protein modification; protein glycosylation.</text>
</comment>
<feature type="transmembrane region" description="Helical" evidence="35">
    <location>
        <begin position="124"/>
        <end position="143"/>
    </location>
</feature>
<keyword evidence="10" id="KW-0735">Signal-anchor</keyword>
<dbReference type="GO" id="GO:0003836">
    <property type="term" value="F:beta-galactoside (CMP) alpha-2,3-sialyltransferase activity"/>
    <property type="evidence" value="ECO:0007669"/>
    <property type="project" value="UniProtKB-EC"/>
</dbReference>
<evidence type="ECO:0000256" key="22">
    <source>
        <dbReference type="ARBA" id="ARBA00042990"/>
    </source>
</evidence>
<dbReference type="PANTHER" id="PTHR46032:SF5">
    <property type="entry name" value="ST3 BETA-GALACTOSIDE ALPHA-2,3-SIALYLTRANSFERASE 8"/>
    <property type="match status" value="1"/>
</dbReference>
<evidence type="ECO:0000256" key="31">
    <source>
        <dbReference type="ARBA" id="ARBA00081228"/>
    </source>
</evidence>
<dbReference type="GO" id="GO:0006629">
    <property type="term" value="P:lipid metabolic process"/>
    <property type="evidence" value="ECO:0007669"/>
    <property type="project" value="UniProtKB-KW"/>
</dbReference>
<comment type="similarity">
    <text evidence="5">Belongs to the glycosyltransferase 29 family.</text>
</comment>
<evidence type="ECO:0000256" key="14">
    <source>
        <dbReference type="ARBA" id="ARBA00023136"/>
    </source>
</evidence>
<evidence type="ECO:0000256" key="25">
    <source>
        <dbReference type="ARBA" id="ARBA00043773"/>
    </source>
</evidence>
<evidence type="ECO:0000256" key="9">
    <source>
        <dbReference type="ARBA" id="ARBA00022692"/>
    </source>
</evidence>
<dbReference type="InterPro" id="IPR001675">
    <property type="entry name" value="Glyco_trans_29"/>
</dbReference>
<evidence type="ECO:0000256" key="2">
    <source>
        <dbReference type="ARBA" id="ARBA00004613"/>
    </source>
</evidence>
<sequence>MPPTAHDANSLKPGIPGARESTVASRFPPPPRRISPAVPRFTAGSHPRWEGGSCAKRRHESWGWRRKEFQRVIPAGRGQRGSRVLRFFRFPGRRPQNTATPRTTFPTTVLCAQTKLSMQCKRKLCLCTLLCGILLAMIATHTIQKGSLLPIAMAVLRPIAVTDAVTTQARTQMQPLPTTPARLRGMACSCPSCVADGGQSEWFDQRYDPQQQPVLTAQNTSLPPLTLKWWLALQRSSGDVKVEEVIQKMFQVISSPLLDGKPRRNECRTCAVVGNSGNLLGSKFGPLIDSHATVIRMNKAITSGFEGDVGNKTTHHLVYPESAVDLRPGVSLVLLPFKLRDLQWVASALSTGEIKMTYMRVKDRVQADKDKVMVVNPTFFKYTHDKWTEHHGRYPSTGMLAIIFSLHICDEVSIAVGDCDMNKTTRRSRHGHLTDVQVANRRAGGAEGWVCLEGVYHASQPPFPPIGRPGTAVRWPDPAEPAILQASERLLQVCGSNIDFFNLPMRSADQGCLSGARRPQA</sequence>
<keyword evidence="8" id="KW-0808">Transferase</keyword>
<proteinExistence type="inferred from homology"/>
<dbReference type="GO" id="GO:0005576">
    <property type="term" value="C:extracellular region"/>
    <property type="evidence" value="ECO:0007669"/>
    <property type="project" value="UniProtKB-SubCell"/>
</dbReference>
<dbReference type="Pfam" id="PF00777">
    <property type="entry name" value="Glyco_transf_29"/>
    <property type="match status" value="1"/>
</dbReference>
<comment type="catalytic activity">
    <reaction evidence="17">
        <text>a beta-D-galactosyl-(1-&gt;3)-N-acetyl-alpha-D-galactosaminyl derivative + CMP-N-acetyl-beta-neuraminate = an N-acetyl-alpha-neuraminyl-(2-&gt;3)-beta-D-galactosyl-(1-&gt;3)-N-acetyl-alpha-D-galactosaminyl derivative + CMP + H(+)</text>
        <dbReference type="Rhea" id="RHEA:21616"/>
        <dbReference type="ChEBI" id="CHEBI:15378"/>
        <dbReference type="ChEBI" id="CHEBI:57812"/>
        <dbReference type="ChEBI" id="CHEBI:60377"/>
        <dbReference type="ChEBI" id="CHEBI:133470"/>
        <dbReference type="ChEBI" id="CHEBI:139596"/>
        <dbReference type="EC" id="2.4.3.4"/>
    </reaction>
    <physiologicalReaction direction="left-to-right" evidence="17">
        <dbReference type="Rhea" id="RHEA:21617"/>
    </physiologicalReaction>
</comment>
<keyword evidence="11 35" id="KW-1133">Transmembrane helix</keyword>
<keyword evidence="6" id="KW-0964">Secreted</keyword>
<comment type="catalytic activity">
    <reaction evidence="25">
        <text>a ganglioside GM1 (d18:1(4E)) + CMP-N-acetyl-beta-neuraminate = a ganglioside GD1a (d18:1(4E)) + CMP + H(+)</text>
        <dbReference type="Rhea" id="RHEA:18021"/>
        <dbReference type="ChEBI" id="CHEBI:15378"/>
        <dbReference type="ChEBI" id="CHEBI:57812"/>
        <dbReference type="ChEBI" id="CHEBI:60377"/>
        <dbReference type="ChEBI" id="CHEBI:77709"/>
        <dbReference type="ChEBI" id="CHEBI:78445"/>
        <dbReference type="EC" id="2.4.3.2"/>
    </reaction>
    <physiologicalReaction direction="left-to-right" evidence="25">
        <dbReference type="Rhea" id="RHEA:18022"/>
    </physiologicalReaction>
</comment>
<comment type="catalytic activity">
    <reaction evidence="27">
        <text>ganglioside GM1 (d18:1(4E)/18:0) + CMP-N-acetyl-beta-neuraminate = ganglioside GD1a (18:1(4E)/18:0) + CMP + H(+)</text>
        <dbReference type="Rhea" id="RHEA:48248"/>
        <dbReference type="ChEBI" id="CHEBI:15378"/>
        <dbReference type="ChEBI" id="CHEBI:57812"/>
        <dbReference type="ChEBI" id="CHEBI:60377"/>
        <dbReference type="ChEBI" id="CHEBI:73110"/>
        <dbReference type="ChEBI" id="CHEBI:90153"/>
    </reaction>
    <physiologicalReaction direction="left-to-right" evidence="27">
        <dbReference type="Rhea" id="RHEA:48249"/>
    </physiologicalReaction>
</comment>
<accession>A0A9Q1IXY0</accession>
<dbReference type="EC" id="2.4.3.4" evidence="20"/>
<keyword evidence="37" id="KW-1185">Reference proteome</keyword>
<evidence type="ECO:0000256" key="10">
    <source>
        <dbReference type="ARBA" id="ARBA00022968"/>
    </source>
</evidence>
<dbReference type="OrthoDB" id="10264956at2759"/>
<evidence type="ECO:0000256" key="34">
    <source>
        <dbReference type="SAM" id="MobiDB-lite"/>
    </source>
</evidence>
<dbReference type="AlphaFoldDB" id="A0A9Q1IXY0"/>
<comment type="subunit">
    <text evidence="29">Homodimer; disulfide-linked. Homodimer formation occurs in the endoplasmic reticulum.</text>
</comment>
<name>A0A9Q1IXY0_SYNKA</name>
<evidence type="ECO:0000256" key="11">
    <source>
        <dbReference type="ARBA" id="ARBA00022989"/>
    </source>
</evidence>
<dbReference type="GO" id="GO:0032580">
    <property type="term" value="C:Golgi cisterna membrane"/>
    <property type="evidence" value="ECO:0007669"/>
    <property type="project" value="UniProtKB-SubCell"/>
</dbReference>
<evidence type="ECO:0000256" key="35">
    <source>
        <dbReference type="SAM" id="Phobius"/>
    </source>
</evidence>
<evidence type="ECO:0000256" key="28">
    <source>
        <dbReference type="ARBA" id="ARBA00052027"/>
    </source>
</evidence>
<evidence type="ECO:0000256" key="32">
    <source>
        <dbReference type="ARBA" id="ARBA00081332"/>
    </source>
</evidence>
<comment type="catalytic activity">
    <reaction evidence="28">
        <text>a globoside GalGb4Cer + CMP-N-acetyl-beta-neuraminate = a globoside MSGG + CMP + H(+)</text>
        <dbReference type="Rhea" id="RHEA:65372"/>
        <dbReference type="ChEBI" id="CHEBI:15378"/>
        <dbReference type="ChEBI" id="CHEBI:57812"/>
        <dbReference type="ChEBI" id="CHEBI:60377"/>
        <dbReference type="ChEBI" id="CHEBI:140623"/>
        <dbReference type="ChEBI" id="CHEBI:140691"/>
    </reaction>
    <physiologicalReaction direction="left-to-right" evidence="28">
        <dbReference type="Rhea" id="RHEA:65373"/>
    </physiologicalReaction>
</comment>
<evidence type="ECO:0000256" key="26">
    <source>
        <dbReference type="ARBA" id="ARBA00043816"/>
    </source>
</evidence>